<evidence type="ECO:0000313" key="2">
    <source>
        <dbReference type="Proteomes" id="UP000608024"/>
    </source>
</evidence>
<sequence>MEQWPLIEADLHEVYGIDVGTGVLRGRSWRWLKIRIPGLLSTESRLVRHFAPADDRGRSSLTERLRDRSGR</sequence>
<gene>
    <name evidence="1" type="ORF">GCM10018785_05460</name>
</gene>
<keyword evidence="2" id="KW-1185">Reference proteome</keyword>
<evidence type="ECO:0000313" key="1">
    <source>
        <dbReference type="EMBL" id="GHE38826.1"/>
    </source>
</evidence>
<organism evidence="1 2">
    <name type="scientific">Streptomyces longispororuber</name>
    <dbReference type="NCBI Taxonomy" id="68230"/>
    <lineage>
        <taxon>Bacteria</taxon>
        <taxon>Bacillati</taxon>
        <taxon>Actinomycetota</taxon>
        <taxon>Actinomycetes</taxon>
        <taxon>Kitasatosporales</taxon>
        <taxon>Streptomycetaceae</taxon>
        <taxon>Streptomyces</taxon>
    </lineage>
</organism>
<protein>
    <submittedName>
        <fullName evidence="1">Uncharacterized protein</fullName>
    </submittedName>
</protein>
<reference evidence="1" key="1">
    <citation type="journal article" date="2014" name="Int. J. Syst. Evol. Microbiol.">
        <title>Complete genome sequence of Corynebacterium casei LMG S-19264T (=DSM 44701T), isolated from a smear-ripened cheese.</title>
        <authorList>
            <consortium name="US DOE Joint Genome Institute (JGI-PGF)"/>
            <person name="Walter F."/>
            <person name="Albersmeier A."/>
            <person name="Kalinowski J."/>
            <person name="Ruckert C."/>
        </authorList>
    </citation>
    <scope>NUCLEOTIDE SEQUENCE</scope>
    <source>
        <strain evidence="1">JCM 4784</strain>
    </source>
</reference>
<accession>A0A918Z6N2</accession>
<dbReference type="EMBL" id="BNBT01000005">
    <property type="protein sequence ID" value="GHE38826.1"/>
    <property type="molecule type" value="Genomic_DNA"/>
</dbReference>
<reference evidence="1" key="2">
    <citation type="submission" date="2020-09" db="EMBL/GenBank/DDBJ databases">
        <authorList>
            <person name="Sun Q."/>
            <person name="Ohkuma M."/>
        </authorList>
    </citation>
    <scope>NUCLEOTIDE SEQUENCE</scope>
    <source>
        <strain evidence="1">JCM 4784</strain>
    </source>
</reference>
<dbReference type="AlphaFoldDB" id="A0A918Z6N2"/>
<dbReference type="Proteomes" id="UP000608024">
    <property type="component" value="Unassembled WGS sequence"/>
</dbReference>
<name>A0A918Z6N2_9ACTN</name>
<dbReference type="RefSeq" id="WP_229925300.1">
    <property type="nucleotide sequence ID" value="NZ_BNBT01000005.1"/>
</dbReference>
<proteinExistence type="predicted"/>
<comment type="caution">
    <text evidence="1">The sequence shown here is derived from an EMBL/GenBank/DDBJ whole genome shotgun (WGS) entry which is preliminary data.</text>
</comment>